<feature type="non-terminal residue" evidence="2">
    <location>
        <position position="1"/>
    </location>
</feature>
<evidence type="ECO:0000313" key="3">
    <source>
        <dbReference type="Proteomes" id="UP001341840"/>
    </source>
</evidence>
<name>A0ABU6ZUF5_9FABA</name>
<feature type="region of interest" description="Disordered" evidence="1">
    <location>
        <begin position="293"/>
        <end position="341"/>
    </location>
</feature>
<evidence type="ECO:0000313" key="2">
    <source>
        <dbReference type="EMBL" id="MED6225614.1"/>
    </source>
</evidence>
<feature type="region of interest" description="Disordered" evidence="1">
    <location>
        <begin position="34"/>
        <end position="77"/>
    </location>
</feature>
<organism evidence="2 3">
    <name type="scientific">Stylosanthes scabra</name>
    <dbReference type="NCBI Taxonomy" id="79078"/>
    <lineage>
        <taxon>Eukaryota</taxon>
        <taxon>Viridiplantae</taxon>
        <taxon>Streptophyta</taxon>
        <taxon>Embryophyta</taxon>
        <taxon>Tracheophyta</taxon>
        <taxon>Spermatophyta</taxon>
        <taxon>Magnoliopsida</taxon>
        <taxon>eudicotyledons</taxon>
        <taxon>Gunneridae</taxon>
        <taxon>Pentapetalae</taxon>
        <taxon>rosids</taxon>
        <taxon>fabids</taxon>
        <taxon>Fabales</taxon>
        <taxon>Fabaceae</taxon>
        <taxon>Papilionoideae</taxon>
        <taxon>50 kb inversion clade</taxon>
        <taxon>dalbergioids sensu lato</taxon>
        <taxon>Dalbergieae</taxon>
        <taxon>Pterocarpus clade</taxon>
        <taxon>Stylosanthes</taxon>
    </lineage>
</organism>
<sequence>IAWSFNPRGIDTPLHCGILLDTIRYTCRDLGFANPTITDPKSKTTHLQSASKSTKSKISTPHLRPNPPMNPQPSSYDETLRTYQQESREMREAHKRTEAHLNDLAELLHKFTCQMTVNNQPPPLAGEDSDSEDEYEEVEEGEMTEIAEEATEGEVSILDKEEEFFITTIYGGNEEKPEDLPEKCADPGPYFMTCKIGKVYVPDCLCDPGGCASDSCPSLLFRTPKNNNGSNPQVLLGRPFRKTAGFKLNFYDETFSLEVGNVIEIFQPTRPPISQEESVHQARKEELVKKIEHTANRAAIPKQKKDQKTPTPTRRSMQKKVDTKTVKKKPERGKEERKTELNCTNFKDLIGKLKRINSPIVKDGSIGVHLVEDNSKWK</sequence>
<protein>
    <submittedName>
        <fullName evidence="2">Uncharacterized protein</fullName>
    </submittedName>
</protein>
<dbReference type="EMBL" id="JASCZI010274035">
    <property type="protein sequence ID" value="MED6225614.1"/>
    <property type="molecule type" value="Genomic_DNA"/>
</dbReference>
<comment type="caution">
    <text evidence="2">The sequence shown here is derived from an EMBL/GenBank/DDBJ whole genome shotgun (WGS) entry which is preliminary data.</text>
</comment>
<feature type="compositionally biased region" description="Acidic residues" evidence="1">
    <location>
        <begin position="127"/>
        <end position="142"/>
    </location>
</feature>
<feature type="region of interest" description="Disordered" evidence="1">
    <location>
        <begin position="120"/>
        <end position="142"/>
    </location>
</feature>
<dbReference type="Proteomes" id="UP001341840">
    <property type="component" value="Unassembled WGS sequence"/>
</dbReference>
<proteinExistence type="predicted"/>
<gene>
    <name evidence="2" type="ORF">PIB30_095376</name>
</gene>
<keyword evidence="3" id="KW-1185">Reference proteome</keyword>
<feature type="compositionally biased region" description="Low complexity" evidence="1">
    <location>
        <begin position="49"/>
        <end position="60"/>
    </location>
</feature>
<reference evidence="2 3" key="1">
    <citation type="journal article" date="2023" name="Plants (Basel)">
        <title>Bridging the Gap: Combining Genomics and Transcriptomics Approaches to Understand Stylosanthes scabra, an Orphan Legume from the Brazilian Caatinga.</title>
        <authorList>
            <person name="Ferreira-Neto J.R.C."/>
            <person name="da Silva M.D."/>
            <person name="Binneck E."/>
            <person name="de Melo N.F."/>
            <person name="da Silva R.H."/>
            <person name="de Melo A.L.T.M."/>
            <person name="Pandolfi V."/>
            <person name="Bustamante F.O."/>
            <person name="Brasileiro-Vidal A.C."/>
            <person name="Benko-Iseppon A.M."/>
        </authorList>
    </citation>
    <scope>NUCLEOTIDE SEQUENCE [LARGE SCALE GENOMIC DNA]</scope>
    <source>
        <tissue evidence="2">Leaves</tissue>
    </source>
</reference>
<evidence type="ECO:0000256" key="1">
    <source>
        <dbReference type="SAM" id="MobiDB-lite"/>
    </source>
</evidence>
<accession>A0ABU6ZUF5</accession>